<keyword evidence="2" id="KW-1003">Cell membrane</keyword>
<evidence type="ECO:0000256" key="7">
    <source>
        <dbReference type="SAM" id="Phobius"/>
    </source>
</evidence>
<dbReference type="RefSeq" id="WP_189361562.1">
    <property type="nucleotide sequence ID" value="NZ_MCIF01000002.1"/>
</dbReference>
<feature type="transmembrane region" description="Helical" evidence="7">
    <location>
        <begin position="384"/>
        <end position="407"/>
    </location>
</feature>
<evidence type="ECO:0000256" key="5">
    <source>
        <dbReference type="ARBA" id="ARBA00023136"/>
    </source>
</evidence>
<protein>
    <recommendedName>
        <fullName evidence="10">Amino acid permease/ SLC12A domain-containing protein</fullName>
    </recommendedName>
</protein>
<dbReference type="AlphaFoldDB" id="A0A328VCZ2"/>
<keyword evidence="5 7" id="KW-0472">Membrane</keyword>
<gene>
    <name evidence="8" type="ORF">A4R35_08680</name>
</gene>
<evidence type="ECO:0000256" key="3">
    <source>
        <dbReference type="ARBA" id="ARBA00022692"/>
    </source>
</evidence>
<feature type="transmembrane region" description="Helical" evidence="7">
    <location>
        <begin position="75"/>
        <end position="101"/>
    </location>
</feature>
<evidence type="ECO:0000313" key="9">
    <source>
        <dbReference type="Proteomes" id="UP000248706"/>
    </source>
</evidence>
<dbReference type="Proteomes" id="UP000248706">
    <property type="component" value="Unassembled WGS sequence"/>
</dbReference>
<comment type="subcellular location">
    <subcellularLocation>
        <location evidence="1">Cell membrane</location>
        <topology evidence="1">Multi-pass membrane protein</topology>
    </subcellularLocation>
</comment>
<evidence type="ECO:0000313" key="8">
    <source>
        <dbReference type="EMBL" id="RAQ95606.1"/>
    </source>
</evidence>
<feature type="transmembrane region" description="Helical" evidence="7">
    <location>
        <begin position="122"/>
        <end position="146"/>
    </location>
</feature>
<keyword evidence="9" id="KW-1185">Reference proteome</keyword>
<reference evidence="8 9" key="1">
    <citation type="submission" date="2016-08" db="EMBL/GenBank/DDBJ databases">
        <title>Analysis of Carbohydrate Active Enzymes in Thermogemmatispora T81 Reveals Carbohydrate Degradation Ability.</title>
        <authorList>
            <person name="Tomazini A."/>
            <person name="Lal S."/>
            <person name="Stott M."/>
            <person name="Henrissat B."/>
            <person name="Polikarpov I."/>
            <person name="Sparling R."/>
            <person name="Levin D.B."/>
        </authorList>
    </citation>
    <scope>NUCLEOTIDE SEQUENCE [LARGE SCALE GENOMIC DNA]</scope>
    <source>
        <strain evidence="8 9">T81</strain>
    </source>
</reference>
<feature type="transmembrane region" description="Helical" evidence="7">
    <location>
        <begin position="462"/>
        <end position="484"/>
    </location>
</feature>
<evidence type="ECO:0000256" key="6">
    <source>
        <dbReference type="SAM" id="MobiDB-lite"/>
    </source>
</evidence>
<feature type="transmembrane region" description="Helical" evidence="7">
    <location>
        <begin position="186"/>
        <end position="208"/>
    </location>
</feature>
<dbReference type="PANTHER" id="PTHR42770">
    <property type="entry name" value="AMINO ACID TRANSPORTER-RELATED"/>
    <property type="match status" value="1"/>
</dbReference>
<comment type="caution">
    <text evidence="8">The sequence shown here is derived from an EMBL/GenBank/DDBJ whole genome shotgun (WGS) entry which is preliminary data.</text>
</comment>
<dbReference type="InterPro" id="IPR050367">
    <property type="entry name" value="APC_superfamily"/>
</dbReference>
<name>A0A328VCZ2_9CHLR</name>
<dbReference type="GO" id="GO:0005886">
    <property type="term" value="C:plasma membrane"/>
    <property type="evidence" value="ECO:0007669"/>
    <property type="project" value="UniProtKB-SubCell"/>
</dbReference>
<keyword evidence="4 7" id="KW-1133">Transmembrane helix</keyword>
<feature type="transmembrane region" description="Helical" evidence="7">
    <location>
        <begin position="296"/>
        <end position="319"/>
    </location>
</feature>
<dbReference type="GO" id="GO:0022857">
    <property type="term" value="F:transmembrane transporter activity"/>
    <property type="evidence" value="ECO:0007669"/>
    <property type="project" value="InterPro"/>
</dbReference>
<feature type="compositionally biased region" description="Polar residues" evidence="6">
    <location>
        <begin position="1"/>
        <end position="15"/>
    </location>
</feature>
<sequence>MIGQQPNGRDATMQTGTGGPPGRVSRAICPPALSHYYTRRALPRPIGSLDLCLLYFTALFTPGPLLQLTREGSSALLAVVLGTVSLLLPMTLATSQLMALAPSEGALYAWTARLLGPYWGTVVGISDWLPGLLATVSALASLVTTLQSLKAGWLAEPWQRGLVIMIVLALLLLLGRQRQRTVQRIVNTFSTLTLAIVILSGICSLVLLQQRAWRLPPSWRPGWPVAGSSRPSDSLVALLYLGYSAPLSMAGELRPGLAPGRPLLGSALLVCSSYLLVALAALVTPGGEPGLVLEMALGHAAGNMALVGLLAFYLCAALVHTSAGARLLFVASLDGLLPTGLALLNRERIPWRAFVTQTLLTGVLAAVLLVALPLVPSEAAFSSVAMALPLATMTLLRLFVAFFCFYMMTLLSYQQPSLALGGRATASWLLRSGTMVGATGSTLAMLDILTHSWTPMLPNSNWTLLVGSLLILCMSAATLAALPATARASRLGPRLFQWLQGEGDPDAG</sequence>
<evidence type="ECO:0000256" key="2">
    <source>
        <dbReference type="ARBA" id="ARBA00022475"/>
    </source>
</evidence>
<feature type="transmembrane region" description="Helical" evidence="7">
    <location>
        <begin position="351"/>
        <end position="372"/>
    </location>
</feature>
<dbReference type="PANTHER" id="PTHR42770:SF7">
    <property type="entry name" value="MEMBRANE PROTEIN"/>
    <property type="match status" value="1"/>
</dbReference>
<evidence type="ECO:0000256" key="1">
    <source>
        <dbReference type="ARBA" id="ARBA00004651"/>
    </source>
</evidence>
<feature type="transmembrane region" description="Helical" evidence="7">
    <location>
        <begin position="49"/>
        <end position="69"/>
    </location>
</feature>
<feature type="transmembrane region" description="Helical" evidence="7">
    <location>
        <begin position="263"/>
        <end position="284"/>
    </location>
</feature>
<dbReference type="EMBL" id="MCIF01000002">
    <property type="protein sequence ID" value="RAQ95606.1"/>
    <property type="molecule type" value="Genomic_DNA"/>
</dbReference>
<feature type="region of interest" description="Disordered" evidence="6">
    <location>
        <begin position="1"/>
        <end position="24"/>
    </location>
</feature>
<proteinExistence type="predicted"/>
<evidence type="ECO:0000256" key="4">
    <source>
        <dbReference type="ARBA" id="ARBA00022989"/>
    </source>
</evidence>
<feature type="transmembrane region" description="Helical" evidence="7">
    <location>
        <begin position="158"/>
        <end position="174"/>
    </location>
</feature>
<keyword evidence="3 7" id="KW-0812">Transmembrane</keyword>
<accession>A0A328VCZ2</accession>
<evidence type="ECO:0008006" key="10">
    <source>
        <dbReference type="Google" id="ProtNLM"/>
    </source>
</evidence>
<organism evidence="8 9">
    <name type="scientific">Thermogemmatispora tikiterensis</name>
    <dbReference type="NCBI Taxonomy" id="1825093"/>
    <lineage>
        <taxon>Bacteria</taxon>
        <taxon>Bacillati</taxon>
        <taxon>Chloroflexota</taxon>
        <taxon>Ktedonobacteria</taxon>
        <taxon>Thermogemmatisporales</taxon>
        <taxon>Thermogemmatisporaceae</taxon>
        <taxon>Thermogemmatispora</taxon>
    </lineage>
</organism>
<feature type="transmembrane region" description="Helical" evidence="7">
    <location>
        <begin position="428"/>
        <end position="450"/>
    </location>
</feature>
<dbReference type="Pfam" id="PF13520">
    <property type="entry name" value="AA_permease_2"/>
    <property type="match status" value="1"/>
</dbReference>
<dbReference type="Gene3D" id="1.20.1740.10">
    <property type="entry name" value="Amino acid/polyamine transporter I"/>
    <property type="match status" value="1"/>
</dbReference>
<dbReference type="InterPro" id="IPR002293">
    <property type="entry name" value="AA/rel_permease1"/>
</dbReference>